<accession>A0AAV0YNT0</accession>
<gene>
    <name evidence="1" type="ORF">VFH_I247640</name>
</gene>
<organism evidence="1 2">
    <name type="scientific">Vicia faba</name>
    <name type="common">Broad bean</name>
    <name type="synonym">Faba vulgaris</name>
    <dbReference type="NCBI Taxonomy" id="3906"/>
    <lineage>
        <taxon>Eukaryota</taxon>
        <taxon>Viridiplantae</taxon>
        <taxon>Streptophyta</taxon>
        <taxon>Embryophyta</taxon>
        <taxon>Tracheophyta</taxon>
        <taxon>Spermatophyta</taxon>
        <taxon>Magnoliopsida</taxon>
        <taxon>eudicotyledons</taxon>
        <taxon>Gunneridae</taxon>
        <taxon>Pentapetalae</taxon>
        <taxon>rosids</taxon>
        <taxon>fabids</taxon>
        <taxon>Fabales</taxon>
        <taxon>Fabaceae</taxon>
        <taxon>Papilionoideae</taxon>
        <taxon>50 kb inversion clade</taxon>
        <taxon>NPAAA clade</taxon>
        <taxon>Hologalegina</taxon>
        <taxon>IRL clade</taxon>
        <taxon>Fabeae</taxon>
        <taxon>Vicia</taxon>
    </lineage>
</organism>
<protein>
    <submittedName>
        <fullName evidence="1">Uncharacterized protein</fullName>
    </submittedName>
</protein>
<evidence type="ECO:0000313" key="2">
    <source>
        <dbReference type="Proteomes" id="UP001157006"/>
    </source>
</evidence>
<proteinExistence type="predicted"/>
<keyword evidence="2" id="KW-1185">Reference proteome</keyword>
<dbReference type="Proteomes" id="UP001157006">
    <property type="component" value="Chromosome 1L"/>
</dbReference>
<reference evidence="1 2" key="1">
    <citation type="submission" date="2023-01" db="EMBL/GenBank/DDBJ databases">
        <authorList>
            <person name="Kreplak J."/>
        </authorList>
    </citation>
    <scope>NUCLEOTIDE SEQUENCE [LARGE SCALE GENOMIC DNA]</scope>
</reference>
<dbReference type="AlphaFoldDB" id="A0AAV0YNT0"/>
<sequence length="122" mass="14420">MKCRYFTKEESHLIDTMITCDDDATIEESDSIVTSDVEEATKETKADARFLFFLEKDDSFLSPWSWNPNNAFNNDNVSTKENKYFSFHPESYFTYRLLIKRFKMKMLKEIINCTPGKNIKDD</sequence>
<evidence type="ECO:0000313" key="1">
    <source>
        <dbReference type="EMBL" id="CAI8586299.1"/>
    </source>
</evidence>
<dbReference type="EMBL" id="OX451736">
    <property type="protein sequence ID" value="CAI8586299.1"/>
    <property type="molecule type" value="Genomic_DNA"/>
</dbReference>
<name>A0AAV0YNT0_VICFA</name>